<dbReference type="PROSITE" id="PS01068">
    <property type="entry name" value="OMPA_1"/>
    <property type="match status" value="1"/>
</dbReference>
<dbReference type="AlphaFoldDB" id="A0A917CYR0"/>
<keyword evidence="7" id="KW-1185">Reference proteome</keyword>
<evidence type="ECO:0000259" key="5">
    <source>
        <dbReference type="PROSITE" id="PS51123"/>
    </source>
</evidence>
<dbReference type="Gene3D" id="3.30.1330.60">
    <property type="entry name" value="OmpA-like domain"/>
    <property type="match status" value="1"/>
</dbReference>
<comment type="subcellular location">
    <subcellularLocation>
        <location evidence="1">Cell outer membrane</location>
    </subcellularLocation>
</comment>
<protein>
    <submittedName>
        <fullName evidence="6">Porin</fullName>
    </submittedName>
</protein>
<dbReference type="Proteomes" id="UP000605253">
    <property type="component" value="Unassembled WGS sequence"/>
</dbReference>
<dbReference type="PANTHER" id="PTHR30329">
    <property type="entry name" value="STATOR ELEMENT OF FLAGELLAR MOTOR COMPLEX"/>
    <property type="match status" value="1"/>
</dbReference>
<reference evidence="6" key="2">
    <citation type="submission" date="2020-09" db="EMBL/GenBank/DDBJ databases">
        <authorList>
            <person name="Sun Q."/>
            <person name="Zhou Y."/>
        </authorList>
    </citation>
    <scope>NUCLEOTIDE SEQUENCE</scope>
    <source>
        <strain evidence="6">CGMCC 1.12181</strain>
    </source>
</reference>
<comment type="caution">
    <text evidence="6">The sequence shown here is derived from an EMBL/GenBank/DDBJ whole genome shotgun (WGS) entry which is preliminary data.</text>
</comment>
<dbReference type="InterPro" id="IPR006664">
    <property type="entry name" value="OMP_bac"/>
</dbReference>
<feature type="domain" description="OmpA-like" evidence="5">
    <location>
        <begin position="95"/>
        <end position="212"/>
    </location>
</feature>
<evidence type="ECO:0000313" key="6">
    <source>
        <dbReference type="EMBL" id="GGG00141.1"/>
    </source>
</evidence>
<evidence type="ECO:0000256" key="1">
    <source>
        <dbReference type="ARBA" id="ARBA00004442"/>
    </source>
</evidence>
<dbReference type="InterPro" id="IPR050330">
    <property type="entry name" value="Bact_OuterMem_StrucFunc"/>
</dbReference>
<dbReference type="Pfam" id="PF00691">
    <property type="entry name" value="OmpA"/>
    <property type="match status" value="1"/>
</dbReference>
<evidence type="ECO:0000313" key="7">
    <source>
        <dbReference type="Proteomes" id="UP000605253"/>
    </source>
</evidence>
<dbReference type="SUPFAM" id="SSF103088">
    <property type="entry name" value="OmpA-like"/>
    <property type="match status" value="1"/>
</dbReference>
<accession>A0A917CYR0</accession>
<evidence type="ECO:0000256" key="4">
    <source>
        <dbReference type="PROSITE-ProRule" id="PRU00473"/>
    </source>
</evidence>
<dbReference type="PRINTS" id="PR01021">
    <property type="entry name" value="OMPADOMAIN"/>
</dbReference>
<name>A0A917CYR0_9GAMM</name>
<dbReference type="GO" id="GO:0009279">
    <property type="term" value="C:cell outer membrane"/>
    <property type="evidence" value="ECO:0007669"/>
    <property type="project" value="UniProtKB-SubCell"/>
</dbReference>
<dbReference type="RefSeq" id="WP_188365774.1">
    <property type="nucleotide sequence ID" value="NZ_BAABJF010000024.1"/>
</dbReference>
<organism evidence="6 7">
    <name type="scientific">Marinicella pacifica</name>
    <dbReference type="NCBI Taxonomy" id="1171543"/>
    <lineage>
        <taxon>Bacteria</taxon>
        <taxon>Pseudomonadati</taxon>
        <taxon>Pseudomonadota</taxon>
        <taxon>Gammaproteobacteria</taxon>
        <taxon>Lysobacterales</taxon>
        <taxon>Marinicellaceae</taxon>
        <taxon>Marinicella</taxon>
    </lineage>
</organism>
<gene>
    <name evidence="6" type="primary">ompA</name>
    <name evidence="6" type="ORF">GCM10011365_21730</name>
</gene>
<proteinExistence type="predicted"/>
<reference evidence="6" key="1">
    <citation type="journal article" date="2014" name="Int. J. Syst. Evol. Microbiol.">
        <title>Complete genome sequence of Corynebacterium casei LMG S-19264T (=DSM 44701T), isolated from a smear-ripened cheese.</title>
        <authorList>
            <consortium name="US DOE Joint Genome Institute (JGI-PGF)"/>
            <person name="Walter F."/>
            <person name="Albersmeier A."/>
            <person name="Kalinowski J."/>
            <person name="Ruckert C."/>
        </authorList>
    </citation>
    <scope>NUCLEOTIDE SEQUENCE</scope>
    <source>
        <strain evidence="6">CGMCC 1.12181</strain>
    </source>
</reference>
<sequence length="213" mass="23006">MLKTIITITLITILSACTTTDPYTGEEKVRKSVKYSAAGAVVCGLIGATRNSTSARNAAAGCAAIGAGVGAYMDHQEKELREELEGTGVRVVREGDQIQLIMPSNITFNTDEYLIKNEFYDTLDSVGKVLYKYKDTQLDVIGHTDSTGNDEYNMTLSQRRANSVASYLENRGIPGNRLSVIGMGEGQPIADNNSAAGRAQNRRVELYITAVQG</sequence>
<dbReference type="PROSITE" id="PS51257">
    <property type="entry name" value="PROKAR_LIPOPROTEIN"/>
    <property type="match status" value="1"/>
</dbReference>
<dbReference type="CDD" id="cd07185">
    <property type="entry name" value="OmpA_C-like"/>
    <property type="match status" value="1"/>
</dbReference>
<keyword evidence="3" id="KW-0998">Cell outer membrane</keyword>
<dbReference type="EMBL" id="BMEO01000011">
    <property type="protein sequence ID" value="GGG00141.1"/>
    <property type="molecule type" value="Genomic_DNA"/>
</dbReference>
<evidence type="ECO:0000256" key="3">
    <source>
        <dbReference type="ARBA" id="ARBA00023237"/>
    </source>
</evidence>
<evidence type="ECO:0000256" key="2">
    <source>
        <dbReference type="ARBA" id="ARBA00023136"/>
    </source>
</evidence>
<dbReference type="InterPro" id="IPR006690">
    <property type="entry name" value="OMPA-like_CS"/>
</dbReference>
<dbReference type="PROSITE" id="PS51123">
    <property type="entry name" value="OMPA_2"/>
    <property type="match status" value="1"/>
</dbReference>
<keyword evidence="2 4" id="KW-0472">Membrane</keyword>
<dbReference type="PANTHER" id="PTHR30329:SF21">
    <property type="entry name" value="LIPOPROTEIN YIAD-RELATED"/>
    <property type="match status" value="1"/>
</dbReference>
<dbReference type="InterPro" id="IPR036737">
    <property type="entry name" value="OmpA-like_sf"/>
</dbReference>
<dbReference type="InterPro" id="IPR006665">
    <property type="entry name" value="OmpA-like"/>
</dbReference>